<proteinExistence type="predicted"/>
<organism evidence="1 2">
    <name type="scientific">Bradyrhizobium centrolobii</name>
    <dbReference type="NCBI Taxonomy" id="1505087"/>
    <lineage>
        <taxon>Bacteria</taxon>
        <taxon>Pseudomonadati</taxon>
        <taxon>Pseudomonadota</taxon>
        <taxon>Alphaproteobacteria</taxon>
        <taxon>Hyphomicrobiales</taxon>
        <taxon>Nitrobacteraceae</taxon>
        <taxon>Bradyrhizobium</taxon>
    </lineage>
</organism>
<dbReference type="EMBL" id="LUUB01000118">
    <property type="protein sequence ID" value="OAE99624.1"/>
    <property type="molecule type" value="Genomic_DNA"/>
</dbReference>
<keyword evidence="2" id="KW-1185">Reference proteome</keyword>
<protein>
    <submittedName>
        <fullName evidence="1">Uncharacterized protein</fullName>
    </submittedName>
</protein>
<name>A0A176YAI8_9BRAD</name>
<gene>
    <name evidence="1" type="ORF">AYJ54_32520</name>
</gene>
<evidence type="ECO:0000313" key="2">
    <source>
        <dbReference type="Proteomes" id="UP000076959"/>
    </source>
</evidence>
<comment type="caution">
    <text evidence="1">The sequence shown here is derived from an EMBL/GenBank/DDBJ whole genome shotgun (WGS) entry which is preliminary data.</text>
</comment>
<accession>A0A176YAI8</accession>
<dbReference type="AlphaFoldDB" id="A0A176YAI8"/>
<sequence length="61" mass="6857">MIHEHQIDVQLRMAIYEAGNLILIKLGHVCAFPSAPHCSILFSQTDRPSLAPFDDQGYLSF</sequence>
<reference evidence="1 2" key="1">
    <citation type="submission" date="2016-03" db="EMBL/GenBank/DDBJ databases">
        <title>Draft Genome Sequence of the Strain BR 10245 (Bradyrhizobium sp.) isolated from nodules of Centrolobium paraense.</title>
        <authorList>
            <person name="Simoes-Araujo J.L.Sr."/>
            <person name="Barauna A.C."/>
            <person name="Silva K."/>
            <person name="Zilli J.E."/>
        </authorList>
    </citation>
    <scope>NUCLEOTIDE SEQUENCE [LARGE SCALE GENOMIC DNA]</scope>
    <source>
        <strain evidence="1 2">BR 10245</strain>
    </source>
</reference>
<dbReference type="STRING" id="1505087.AYJ54_32520"/>
<evidence type="ECO:0000313" key="1">
    <source>
        <dbReference type="EMBL" id="OAE99624.1"/>
    </source>
</evidence>
<dbReference type="Proteomes" id="UP000076959">
    <property type="component" value="Unassembled WGS sequence"/>
</dbReference>
<dbReference type="RefSeq" id="WP_063708269.1">
    <property type="nucleotide sequence ID" value="NZ_LUUB01000118.1"/>
</dbReference>